<dbReference type="SUPFAM" id="SSF52540">
    <property type="entry name" value="P-loop containing nucleoside triphosphate hydrolases"/>
    <property type="match status" value="1"/>
</dbReference>
<dbReference type="InterPro" id="IPR050352">
    <property type="entry name" value="ABCG_transporters"/>
</dbReference>
<proteinExistence type="inferred from homology"/>
<reference evidence="9" key="1">
    <citation type="submission" date="2025-08" db="UniProtKB">
        <authorList>
            <consortium name="RefSeq"/>
        </authorList>
    </citation>
    <scope>IDENTIFICATION</scope>
</reference>
<dbReference type="Proteomes" id="UP000515204">
    <property type="component" value="Unplaced"/>
</dbReference>
<dbReference type="KEGG" id="dqu:106750400"/>
<evidence type="ECO:0000313" key="8">
    <source>
        <dbReference type="Proteomes" id="UP000515204"/>
    </source>
</evidence>
<name>A0A6P3Y898_DINQU</name>
<organism evidence="8 9">
    <name type="scientific">Dinoponera quadriceps</name>
    <name type="common">South American ant</name>
    <dbReference type="NCBI Taxonomy" id="609295"/>
    <lineage>
        <taxon>Eukaryota</taxon>
        <taxon>Metazoa</taxon>
        <taxon>Ecdysozoa</taxon>
        <taxon>Arthropoda</taxon>
        <taxon>Hexapoda</taxon>
        <taxon>Insecta</taxon>
        <taxon>Pterygota</taxon>
        <taxon>Neoptera</taxon>
        <taxon>Endopterygota</taxon>
        <taxon>Hymenoptera</taxon>
        <taxon>Apocrita</taxon>
        <taxon>Aculeata</taxon>
        <taxon>Formicoidea</taxon>
        <taxon>Formicidae</taxon>
        <taxon>Ponerinae</taxon>
        <taxon>Ponerini</taxon>
        <taxon>Dinoponera</taxon>
    </lineage>
</organism>
<dbReference type="GO" id="GO:0005524">
    <property type="term" value="F:ATP binding"/>
    <property type="evidence" value="ECO:0007669"/>
    <property type="project" value="InterPro"/>
</dbReference>
<evidence type="ECO:0000256" key="5">
    <source>
        <dbReference type="ARBA" id="ARBA00022989"/>
    </source>
</evidence>
<evidence type="ECO:0000259" key="7">
    <source>
        <dbReference type="Pfam" id="PF00005"/>
    </source>
</evidence>
<evidence type="ECO:0000256" key="1">
    <source>
        <dbReference type="ARBA" id="ARBA00004141"/>
    </source>
</evidence>
<dbReference type="InterPro" id="IPR003439">
    <property type="entry name" value="ABC_transporter-like_ATP-bd"/>
</dbReference>
<keyword evidence="6" id="KW-0472">Membrane</keyword>
<keyword evidence="8" id="KW-1185">Reference proteome</keyword>
<feature type="domain" description="ABC transporter" evidence="7">
    <location>
        <begin position="5"/>
        <end position="54"/>
    </location>
</feature>
<dbReference type="GO" id="GO:0016887">
    <property type="term" value="F:ATP hydrolysis activity"/>
    <property type="evidence" value="ECO:0007669"/>
    <property type="project" value="InterPro"/>
</dbReference>
<dbReference type="GO" id="GO:0042626">
    <property type="term" value="F:ATPase-coupled transmembrane transporter activity"/>
    <property type="evidence" value="ECO:0007669"/>
    <property type="project" value="TreeGrafter"/>
</dbReference>
<comment type="subcellular location">
    <subcellularLocation>
        <location evidence="1">Membrane</location>
        <topology evidence="1">Multi-pass membrane protein</topology>
    </subcellularLocation>
</comment>
<dbReference type="PANTHER" id="PTHR48041">
    <property type="entry name" value="ABC TRANSPORTER G FAMILY MEMBER 28"/>
    <property type="match status" value="1"/>
</dbReference>
<gene>
    <name evidence="9" type="primary">LOC106750400</name>
</gene>
<accession>A0A6P3Y898</accession>
<protein>
    <submittedName>
        <fullName evidence="9">ABC transporter G family member 42-like</fullName>
    </submittedName>
</protein>
<evidence type="ECO:0000256" key="2">
    <source>
        <dbReference type="ARBA" id="ARBA00005814"/>
    </source>
</evidence>
<dbReference type="Gene3D" id="3.40.50.300">
    <property type="entry name" value="P-loop containing nucleotide triphosphate hydrolases"/>
    <property type="match status" value="1"/>
</dbReference>
<dbReference type="GeneID" id="106750400"/>
<evidence type="ECO:0000256" key="6">
    <source>
        <dbReference type="ARBA" id="ARBA00023136"/>
    </source>
</evidence>
<dbReference type="InterPro" id="IPR027417">
    <property type="entry name" value="P-loop_NTPase"/>
</dbReference>
<dbReference type="PANTHER" id="PTHR48041:SF15">
    <property type="entry name" value="FI05267P"/>
    <property type="match status" value="1"/>
</dbReference>
<evidence type="ECO:0000256" key="4">
    <source>
        <dbReference type="ARBA" id="ARBA00022692"/>
    </source>
</evidence>
<evidence type="ECO:0000256" key="3">
    <source>
        <dbReference type="ARBA" id="ARBA00022448"/>
    </source>
</evidence>
<keyword evidence="3" id="KW-0813">Transport</keyword>
<dbReference type="AlphaFoldDB" id="A0A6P3Y898"/>
<dbReference type="OrthoDB" id="66620at2759"/>
<comment type="similarity">
    <text evidence="2">Belongs to the ABC transporter superfamily. ABCG family. Eye pigment precursor importer (TC 3.A.1.204) subfamily.</text>
</comment>
<keyword evidence="4" id="KW-0812">Transmembrane</keyword>
<sequence>MWHFQIDEILNTLRLSSSRNTITEKLSGGEKKRLMIALELVNNPPVVFLDDPTTDRNFVRRVRFRSDRANDRLCEMKAPILPVHRTKQEFEFESKNYPSILWFDQFSTLVKRMMIQLYRNRNHLYLKIFVHILGIHYRQNFLWYGLRRIQGFLQFWLLFCDCYDIPLHTDAAHTSMVS</sequence>
<dbReference type="Pfam" id="PF00005">
    <property type="entry name" value="ABC_tran"/>
    <property type="match status" value="1"/>
</dbReference>
<keyword evidence="5" id="KW-1133">Transmembrane helix</keyword>
<dbReference type="RefSeq" id="XP_014486219.1">
    <property type="nucleotide sequence ID" value="XM_014630733.1"/>
</dbReference>
<evidence type="ECO:0000313" key="9">
    <source>
        <dbReference type="RefSeq" id="XP_014486219.1"/>
    </source>
</evidence>
<dbReference type="GO" id="GO:0005886">
    <property type="term" value="C:plasma membrane"/>
    <property type="evidence" value="ECO:0007669"/>
    <property type="project" value="TreeGrafter"/>
</dbReference>